<accession>A0ABQ1S497</accession>
<dbReference type="Proteomes" id="UP000619041">
    <property type="component" value="Unassembled WGS sequence"/>
</dbReference>
<dbReference type="Pfam" id="PF00196">
    <property type="entry name" value="GerE"/>
    <property type="match status" value="1"/>
</dbReference>
<dbReference type="SUPFAM" id="SSF46894">
    <property type="entry name" value="C-terminal effector domain of the bipartite response regulators"/>
    <property type="match status" value="1"/>
</dbReference>
<evidence type="ECO:0000259" key="1">
    <source>
        <dbReference type="SMART" id="SM00421"/>
    </source>
</evidence>
<dbReference type="InterPro" id="IPR036388">
    <property type="entry name" value="WH-like_DNA-bd_sf"/>
</dbReference>
<evidence type="ECO:0000313" key="3">
    <source>
        <dbReference type="Proteomes" id="UP000619041"/>
    </source>
</evidence>
<reference evidence="3" key="1">
    <citation type="journal article" date="2019" name="Int. J. Syst. Evol. Microbiol.">
        <title>The Global Catalogue of Microorganisms (GCM) 10K type strain sequencing project: providing services to taxonomists for standard genome sequencing and annotation.</title>
        <authorList>
            <consortium name="The Broad Institute Genomics Platform"/>
            <consortium name="The Broad Institute Genome Sequencing Center for Infectious Disease"/>
            <person name="Wu L."/>
            <person name="Ma J."/>
        </authorList>
    </citation>
    <scope>NUCLEOTIDE SEQUENCE [LARGE SCALE GENOMIC DNA]</scope>
    <source>
        <strain evidence="3">CGMCC 1.15959</strain>
    </source>
</reference>
<proteinExistence type="predicted"/>
<dbReference type="RefSeq" id="WP_188643766.1">
    <property type="nucleotide sequence ID" value="NZ_BMKL01000001.1"/>
</dbReference>
<organism evidence="2 3">
    <name type="scientific">Tsuneonella deserti</name>
    <dbReference type="NCBI Taxonomy" id="2035528"/>
    <lineage>
        <taxon>Bacteria</taxon>
        <taxon>Pseudomonadati</taxon>
        <taxon>Pseudomonadota</taxon>
        <taxon>Alphaproteobacteria</taxon>
        <taxon>Sphingomonadales</taxon>
        <taxon>Erythrobacteraceae</taxon>
        <taxon>Tsuneonella</taxon>
    </lineage>
</organism>
<dbReference type="EMBL" id="BMKL01000001">
    <property type="protein sequence ID" value="GGD89050.1"/>
    <property type="molecule type" value="Genomic_DNA"/>
</dbReference>
<name>A0ABQ1S497_9SPHN</name>
<keyword evidence="3" id="KW-1185">Reference proteome</keyword>
<dbReference type="InterPro" id="IPR016032">
    <property type="entry name" value="Sig_transdc_resp-reg_C-effctor"/>
</dbReference>
<dbReference type="Gene3D" id="1.10.10.10">
    <property type="entry name" value="Winged helix-like DNA-binding domain superfamily/Winged helix DNA-binding domain"/>
    <property type="match status" value="1"/>
</dbReference>
<feature type="domain" description="HTH luxR-type" evidence="1">
    <location>
        <begin position="143"/>
        <end position="200"/>
    </location>
</feature>
<dbReference type="InterPro" id="IPR000792">
    <property type="entry name" value="Tscrpt_reg_LuxR_C"/>
</dbReference>
<gene>
    <name evidence="2" type="ORF">GCM10011515_05910</name>
</gene>
<comment type="caution">
    <text evidence="2">The sequence shown here is derived from an EMBL/GenBank/DDBJ whole genome shotgun (WGS) entry which is preliminary data.</text>
</comment>
<dbReference type="SMART" id="SM00421">
    <property type="entry name" value="HTH_LUXR"/>
    <property type="match status" value="1"/>
</dbReference>
<sequence>MLNGGWVAGRKGTPGEYVPRDGYDAEFESMLGSLDARPRIVIDRERRVLWHSESAERLLTPPVPVRLDGGRLSADAAASAGLLSDFVQGIADHCESLLIRGENRRHWAMMVAWCVAESRDEICVLLNLSVPHRGVEESGLSRALRLTAAESRVLDEFARLYTPREIADRMQVSLSTVRSHLKQIHAKAGVETAVQLSQLVRGYCSC</sequence>
<evidence type="ECO:0000313" key="2">
    <source>
        <dbReference type="EMBL" id="GGD89050.1"/>
    </source>
</evidence>
<protein>
    <recommendedName>
        <fullName evidence="1">HTH luxR-type domain-containing protein</fullName>
    </recommendedName>
</protein>